<dbReference type="FunFam" id="2.60.40.60:FF:000009">
    <property type="entry name" value="Cadherin 24"/>
    <property type="match status" value="1"/>
</dbReference>
<dbReference type="GO" id="GO:0008013">
    <property type="term" value="F:beta-catenin binding"/>
    <property type="evidence" value="ECO:0007669"/>
    <property type="project" value="TreeGrafter"/>
</dbReference>
<dbReference type="RefSeq" id="XP_034071234.1">
    <property type="nucleotide sequence ID" value="XM_034215343.1"/>
</dbReference>
<evidence type="ECO:0000256" key="3">
    <source>
        <dbReference type="ARBA" id="ARBA00022692"/>
    </source>
</evidence>
<protein>
    <submittedName>
        <fullName evidence="20">LOW QUALITY PROTEIN: cadherin-18-like</fullName>
    </submittedName>
</protein>
<evidence type="ECO:0000313" key="20">
    <source>
        <dbReference type="RefSeq" id="XP_034071234.1"/>
    </source>
</evidence>
<dbReference type="KEGG" id="gacu:117545531"/>
<comment type="subcellular location">
    <subcellularLocation>
        <location evidence="1 13">Cell membrane</location>
        <topology evidence="1 13">Single-pass type I membrane protein</topology>
    </subcellularLocation>
</comment>
<dbReference type="InParanoid" id="A0A6P8U3H0"/>
<gene>
    <name evidence="20" type="primary">LOC117545531</name>
</gene>
<feature type="domain" description="Cadherin" evidence="18">
    <location>
        <begin position="498"/>
        <end position="612"/>
    </location>
</feature>
<evidence type="ECO:0000256" key="10">
    <source>
        <dbReference type="ARBA" id="ARBA00023136"/>
    </source>
</evidence>
<keyword evidence="9 16" id="KW-1133">Transmembrane helix</keyword>
<evidence type="ECO:0000256" key="1">
    <source>
        <dbReference type="ARBA" id="ARBA00004251"/>
    </source>
</evidence>
<dbReference type="PROSITE" id="PS50268">
    <property type="entry name" value="CADHERIN_2"/>
    <property type="match status" value="5"/>
</dbReference>
<dbReference type="AlphaFoldDB" id="A0A6P8U3H0"/>
<organism evidence="19 20">
    <name type="scientific">Gymnodraco acuticeps</name>
    <name type="common">Antarctic dragonfish</name>
    <dbReference type="NCBI Taxonomy" id="8218"/>
    <lineage>
        <taxon>Eukaryota</taxon>
        <taxon>Metazoa</taxon>
        <taxon>Chordata</taxon>
        <taxon>Craniata</taxon>
        <taxon>Vertebrata</taxon>
        <taxon>Euteleostomi</taxon>
        <taxon>Actinopterygii</taxon>
        <taxon>Neopterygii</taxon>
        <taxon>Teleostei</taxon>
        <taxon>Neoteleostei</taxon>
        <taxon>Acanthomorphata</taxon>
        <taxon>Eupercaria</taxon>
        <taxon>Perciformes</taxon>
        <taxon>Notothenioidei</taxon>
        <taxon>Bathydraconidae</taxon>
        <taxon>Gymnodraco</taxon>
    </lineage>
</organism>
<dbReference type="InterPro" id="IPR002126">
    <property type="entry name" value="Cadherin-like_dom"/>
</dbReference>
<evidence type="ECO:0000256" key="9">
    <source>
        <dbReference type="ARBA" id="ARBA00022989"/>
    </source>
</evidence>
<feature type="signal peptide" evidence="17">
    <location>
        <begin position="1"/>
        <end position="28"/>
    </location>
</feature>
<evidence type="ECO:0000256" key="11">
    <source>
        <dbReference type="ARBA" id="ARBA00023180"/>
    </source>
</evidence>
<dbReference type="GO" id="GO:0005912">
    <property type="term" value="C:adherens junction"/>
    <property type="evidence" value="ECO:0007669"/>
    <property type="project" value="TreeGrafter"/>
</dbReference>
<dbReference type="InterPro" id="IPR020894">
    <property type="entry name" value="Cadherin_CS"/>
</dbReference>
<dbReference type="Proteomes" id="UP000515161">
    <property type="component" value="Unplaced"/>
</dbReference>
<evidence type="ECO:0000256" key="15">
    <source>
        <dbReference type="SAM" id="MobiDB-lite"/>
    </source>
</evidence>
<dbReference type="Pfam" id="PF00028">
    <property type="entry name" value="Cadherin"/>
    <property type="match status" value="4"/>
</dbReference>
<feature type="compositionally biased region" description="Polar residues" evidence="15">
    <location>
        <begin position="224"/>
        <end position="258"/>
    </location>
</feature>
<dbReference type="GO" id="GO:0016477">
    <property type="term" value="P:cell migration"/>
    <property type="evidence" value="ECO:0007669"/>
    <property type="project" value="TreeGrafter"/>
</dbReference>
<evidence type="ECO:0000256" key="4">
    <source>
        <dbReference type="ARBA" id="ARBA00022723"/>
    </source>
</evidence>
<evidence type="ECO:0000256" key="14">
    <source>
        <dbReference type="RuleBase" id="RU004357"/>
    </source>
</evidence>
<keyword evidence="6" id="KW-0677">Repeat</keyword>
<proteinExistence type="predicted"/>
<evidence type="ECO:0000256" key="7">
    <source>
        <dbReference type="ARBA" id="ARBA00022837"/>
    </source>
</evidence>
<keyword evidence="8 13" id="KW-0130">Cell adhesion</keyword>
<dbReference type="GO" id="GO:0034332">
    <property type="term" value="P:adherens junction organization"/>
    <property type="evidence" value="ECO:0007669"/>
    <property type="project" value="TreeGrafter"/>
</dbReference>
<evidence type="ECO:0000256" key="5">
    <source>
        <dbReference type="ARBA" id="ARBA00022729"/>
    </source>
</evidence>
<dbReference type="Gene3D" id="4.10.900.10">
    <property type="entry name" value="TCF3-CBD (Catenin binding domain)"/>
    <property type="match status" value="1"/>
</dbReference>
<evidence type="ECO:0000256" key="13">
    <source>
        <dbReference type="RuleBase" id="RU003318"/>
    </source>
</evidence>
<feature type="domain" description="Cadherin" evidence="18">
    <location>
        <begin position="739"/>
        <end position="852"/>
    </location>
</feature>
<keyword evidence="4" id="KW-0479">Metal-binding</keyword>
<keyword evidence="11" id="KW-0325">Glycoprotein</keyword>
<evidence type="ECO:0000256" key="2">
    <source>
        <dbReference type="ARBA" id="ARBA00022475"/>
    </source>
</evidence>
<evidence type="ECO:0000256" key="16">
    <source>
        <dbReference type="SAM" id="Phobius"/>
    </source>
</evidence>
<dbReference type="InterPro" id="IPR039808">
    <property type="entry name" value="Cadherin"/>
</dbReference>
<feature type="domain" description="Cadherin" evidence="18">
    <location>
        <begin position="389"/>
        <end position="497"/>
    </location>
</feature>
<dbReference type="GO" id="GO:0044331">
    <property type="term" value="P:cell-cell adhesion mediated by cadherin"/>
    <property type="evidence" value="ECO:0007669"/>
    <property type="project" value="TreeGrafter"/>
</dbReference>
<keyword evidence="2" id="KW-1003">Cell membrane</keyword>
<keyword evidence="3 13" id="KW-0812">Transmembrane</keyword>
<evidence type="ECO:0000256" key="17">
    <source>
        <dbReference type="SAM" id="SignalP"/>
    </source>
</evidence>
<dbReference type="GO" id="GO:0000902">
    <property type="term" value="P:cell morphogenesis"/>
    <property type="evidence" value="ECO:0007669"/>
    <property type="project" value="TreeGrafter"/>
</dbReference>
<dbReference type="SMART" id="SM00112">
    <property type="entry name" value="CA"/>
    <property type="match status" value="5"/>
</dbReference>
<dbReference type="GO" id="GO:0005509">
    <property type="term" value="F:calcium ion binding"/>
    <property type="evidence" value="ECO:0007669"/>
    <property type="project" value="UniProtKB-UniRule"/>
</dbReference>
<feature type="compositionally biased region" description="Polar residues" evidence="15">
    <location>
        <begin position="32"/>
        <end position="41"/>
    </location>
</feature>
<dbReference type="FunFam" id="2.60.40.60:FF:000012">
    <property type="entry name" value="Cadherin 24"/>
    <property type="match status" value="1"/>
</dbReference>
<dbReference type="PANTHER" id="PTHR24027">
    <property type="entry name" value="CADHERIN-23"/>
    <property type="match status" value="1"/>
</dbReference>
<keyword evidence="19" id="KW-1185">Reference proteome</keyword>
<dbReference type="GO" id="GO:0045296">
    <property type="term" value="F:cadherin binding"/>
    <property type="evidence" value="ECO:0007669"/>
    <property type="project" value="TreeGrafter"/>
</dbReference>
<dbReference type="PROSITE" id="PS00232">
    <property type="entry name" value="CADHERIN_1"/>
    <property type="match status" value="2"/>
</dbReference>
<feature type="compositionally biased region" description="Polar residues" evidence="15">
    <location>
        <begin position="96"/>
        <end position="108"/>
    </location>
</feature>
<feature type="region of interest" description="Disordered" evidence="15">
    <location>
        <begin position="32"/>
        <end position="155"/>
    </location>
</feature>
<evidence type="ECO:0000256" key="6">
    <source>
        <dbReference type="ARBA" id="ARBA00022737"/>
    </source>
</evidence>
<dbReference type="InterPro" id="IPR027397">
    <property type="entry name" value="Catenin-bd_sf"/>
</dbReference>
<dbReference type="InterPro" id="IPR000233">
    <property type="entry name" value="Cadherin_Y-type_LIR"/>
</dbReference>
<dbReference type="OrthoDB" id="6252479at2759"/>
<dbReference type="SUPFAM" id="SSF49313">
    <property type="entry name" value="Cadherin-like"/>
    <property type="match status" value="5"/>
</dbReference>
<feature type="chain" id="PRO_5028478081" evidence="17">
    <location>
        <begin position="29"/>
        <end position="1095"/>
    </location>
</feature>
<reference evidence="20" key="1">
    <citation type="submission" date="2025-08" db="UniProtKB">
        <authorList>
            <consortium name="RefSeq"/>
        </authorList>
    </citation>
    <scope>IDENTIFICATION</scope>
</reference>
<dbReference type="Pfam" id="PF01049">
    <property type="entry name" value="CADH_Y-type_LIR"/>
    <property type="match status" value="1"/>
</dbReference>
<accession>A0A6P8U3H0</accession>
<keyword evidence="7 12" id="KW-0106">Calcium</keyword>
<dbReference type="CDD" id="cd11304">
    <property type="entry name" value="Cadherin_repeat"/>
    <property type="match status" value="5"/>
</dbReference>
<dbReference type="InterPro" id="IPR015919">
    <property type="entry name" value="Cadherin-like_sf"/>
</dbReference>
<evidence type="ECO:0000256" key="8">
    <source>
        <dbReference type="ARBA" id="ARBA00022889"/>
    </source>
</evidence>
<feature type="region of interest" description="Disordered" evidence="15">
    <location>
        <begin position="224"/>
        <end position="259"/>
    </location>
</feature>
<dbReference type="FunFam" id="2.60.40.60:FF:000008">
    <property type="entry name" value="Cadherin 24"/>
    <property type="match status" value="1"/>
</dbReference>
<dbReference type="GO" id="GO:0007043">
    <property type="term" value="P:cell-cell junction assembly"/>
    <property type="evidence" value="ECO:0007669"/>
    <property type="project" value="TreeGrafter"/>
</dbReference>
<feature type="domain" description="Cadherin" evidence="18">
    <location>
        <begin position="308"/>
        <end position="388"/>
    </location>
</feature>
<feature type="compositionally biased region" description="Polar residues" evidence="15">
    <location>
        <begin position="115"/>
        <end position="150"/>
    </location>
</feature>
<dbReference type="GO" id="GO:0002009">
    <property type="term" value="P:morphogenesis of an epithelium"/>
    <property type="evidence" value="ECO:0007669"/>
    <property type="project" value="UniProtKB-ARBA"/>
</dbReference>
<keyword evidence="5 17" id="KW-0732">Signal</keyword>
<evidence type="ECO:0000313" key="19">
    <source>
        <dbReference type="Proteomes" id="UP000515161"/>
    </source>
</evidence>
<dbReference type="PANTHER" id="PTHR24027:SF106">
    <property type="entry name" value="CADHERIN-18"/>
    <property type="match status" value="1"/>
</dbReference>
<evidence type="ECO:0000256" key="12">
    <source>
        <dbReference type="PROSITE-ProRule" id="PRU00043"/>
    </source>
</evidence>
<dbReference type="GO" id="GO:0016342">
    <property type="term" value="C:catenin complex"/>
    <property type="evidence" value="ECO:0007669"/>
    <property type="project" value="TreeGrafter"/>
</dbReference>
<keyword evidence="10 16" id="KW-0472">Membrane</keyword>
<feature type="compositionally biased region" description="Low complexity" evidence="15">
    <location>
        <begin position="60"/>
        <end position="87"/>
    </location>
</feature>
<dbReference type="GO" id="GO:0016339">
    <property type="term" value="P:calcium-dependent cell-cell adhesion via plasma membrane cell adhesion molecules"/>
    <property type="evidence" value="ECO:0007669"/>
    <property type="project" value="TreeGrafter"/>
</dbReference>
<dbReference type="Gene3D" id="2.60.40.60">
    <property type="entry name" value="Cadherins"/>
    <property type="match status" value="5"/>
</dbReference>
<comment type="function">
    <text evidence="14">Cadherins are calcium-dependent cell adhesion proteins.</text>
</comment>
<dbReference type="GO" id="GO:0007156">
    <property type="term" value="P:homophilic cell adhesion via plasma membrane adhesion molecules"/>
    <property type="evidence" value="ECO:0007669"/>
    <property type="project" value="InterPro"/>
</dbReference>
<evidence type="ECO:0000259" key="18">
    <source>
        <dbReference type="PROSITE" id="PS50268"/>
    </source>
</evidence>
<dbReference type="FunFam" id="2.60.40.60:FF:000017">
    <property type="entry name" value="Cadherin 24"/>
    <property type="match status" value="1"/>
</dbReference>
<feature type="domain" description="Cadherin" evidence="18">
    <location>
        <begin position="613"/>
        <end position="730"/>
    </location>
</feature>
<name>A0A6P8U3H0_GYMAC</name>
<dbReference type="GeneID" id="117545531"/>
<dbReference type="PRINTS" id="PR00205">
    <property type="entry name" value="CADHERIN"/>
</dbReference>
<sequence>MRVPVGWSAISCLCRLVFLCVVAQSSYGTRVDLSPNTNPNPSLFPYPRLKSTPEPTFLPSSSSEKSISPLNPRPLLSSLKDLQSKSQVKPRLDTMSFLSDNHRANTNVPLGIPPDTSTSNSRPTLQDASREQSSNSRQGLVDNSNSNQLERNYLNVPKKSSKFIPKTNTKPRLGLLSQSTPKAFSNFKVVTNNSQSFLNTTLLSSLHQKSDLSGTMNPRTYYNASPASLSNPKSEFRRSQVNTNAKSDPKVSFTNSRGSIRVKKNETKVLENDKDSKHRPKKSWIWNQFFVLEEHIGPEPQHVGKLHSNSDKADGSVRYILSGEGAGSIFIIDEITGDIHAARSLDRERKPQYVLHARAVERQTNRSLEAESEFIIKVQDVNDNAPTFPKGPFNATVPERSEVGTSVLQVSASDADDPTYGNSAKIVYSVLQGQPFFSVDPNTGIIRTAISNMDRESSVQYAVVVQAKDMAGSVGGLSGSTTVNVNLTDVNDNPPKFLQRSYQLYVPELAPVGKAVGRIRASDQDEGQNAEMTYRITNADAAAIFTITTDAERREGIVSLKQPLNYEKRKVHTLNIEGSNTHPDARFSHLGPFKDSTTLRVIVGDVDEPPVFSMDYYIMDTYENSAVGTQVGTVTAVDPDSTNSAIRYFIENEEERPLYFNIGVNSGIIRTSQVLDREETAWHNITVMAAEVDIVRMVKPSGKYADNPGMVTHVPVTVQVLDVNDNIPAIAGGNSAVIVCEGTKYGQLIQTLRAADLDNFANGKFSFYFPAGIPTNPDFTVKDNGDHTASIISQRREGFSQDRDQEVFSLVLVVADGGEPPLSSTATLSLRVCVCQRNTRGRHNSVCQAEAFLSSAGLSIGAFVAIMLCIVILITIVMLFTQLRNKKASKEPLILSEEDIRENVVTYDDEGGGEEDTEAFDIAALRNPQNSETLRKFHSYHGYRPSPYEEDEPEEDEMEYDEDGVLVLRRGTAQEVDYGNYKAGPETSWFVLDCVPQEISQSAPSLLLQGQDIIQQILEQKVVQADSDTRGPPYDSLQTYAYEGRGSLTGSVSSLGLTGAMPELNYAFLEEWESDRQRLEHLVGEQLGTDQANTD</sequence>
<feature type="transmembrane region" description="Helical" evidence="16">
    <location>
        <begin position="852"/>
        <end position="880"/>
    </location>
</feature>